<dbReference type="InterPro" id="IPR020843">
    <property type="entry name" value="ER"/>
</dbReference>
<reference evidence="2" key="1">
    <citation type="journal article" date="2020" name="Phytopathology">
        <title>Genome sequence and comparative analysis of Colletotrichum gloeosporioides isolated from Liriodendron leaves.</title>
        <authorList>
            <person name="Fu F.F."/>
            <person name="Hao Z."/>
            <person name="Wang P."/>
            <person name="Lu Y."/>
            <person name="Xue L.J."/>
            <person name="Wei G."/>
            <person name="Tian Y."/>
            <person name="Baishi H."/>
            <person name="Xu H."/>
            <person name="Shi J."/>
            <person name="Cheng T."/>
            <person name="Wang G."/>
            <person name="Yi Y."/>
            <person name="Chen J."/>
        </authorList>
    </citation>
    <scope>NUCLEOTIDE SEQUENCE</scope>
    <source>
        <strain evidence="2">Lc1</strain>
    </source>
</reference>
<dbReference type="PANTHER" id="PTHR43677">
    <property type="entry name" value="SHORT-CHAIN DEHYDROGENASE/REDUCTASE"/>
    <property type="match status" value="1"/>
</dbReference>
<proteinExistence type="predicted"/>
<dbReference type="SUPFAM" id="SSF50129">
    <property type="entry name" value="GroES-like"/>
    <property type="match status" value="1"/>
</dbReference>
<dbReference type="GeneID" id="69022509"/>
<dbReference type="InterPro" id="IPR036291">
    <property type="entry name" value="NAD(P)-bd_dom_sf"/>
</dbReference>
<dbReference type="InterPro" id="IPR051397">
    <property type="entry name" value="Zn-ADH-like_protein"/>
</dbReference>
<dbReference type="GO" id="GO:0016491">
    <property type="term" value="F:oxidoreductase activity"/>
    <property type="evidence" value="ECO:0007669"/>
    <property type="project" value="InterPro"/>
</dbReference>
<keyword evidence="3" id="KW-1185">Reference proteome</keyword>
<gene>
    <name evidence="2" type="ORF">GCG54_00015406</name>
</gene>
<organism evidence="2 3">
    <name type="scientific">Colletotrichum gloeosporioides</name>
    <name type="common">Anthracnose fungus</name>
    <name type="synonym">Glomerella cingulata</name>
    <dbReference type="NCBI Taxonomy" id="474922"/>
    <lineage>
        <taxon>Eukaryota</taxon>
        <taxon>Fungi</taxon>
        <taxon>Dikarya</taxon>
        <taxon>Ascomycota</taxon>
        <taxon>Pezizomycotina</taxon>
        <taxon>Sordariomycetes</taxon>
        <taxon>Hypocreomycetidae</taxon>
        <taxon>Glomerellales</taxon>
        <taxon>Glomerellaceae</taxon>
        <taxon>Colletotrichum</taxon>
        <taxon>Colletotrichum gloeosporioides species complex</taxon>
    </lineage>
</organism>
<accession>A0A8H4CL88</accession>
<dbReference type="RefSeq" id="XP_045265005.1">
    <property type="nucleotide sequence ID" value="XM_045415191.1"/>
</dbReference>
<evidence type="ECO:0000313" key="3">
    <source>
        <dbReference type="Proteomes" id="UP000613401"/>
    </source>
</evidence>
<name>A0A8H4CL88_COLGL</name>
<dbReference type="Proteomes" id="UP000613401">
    <property type="component" value="Unassembled WGS sequence"/>
</dbReference>
<dbReference type="InterPro" id="IPR011032">
    <property type="entry name" value="GroES-like_sf"/>
</dbReference>
<dbReference type="EMBL" id="WVTB01000039">
    <property type="protein sequence ID" value="KAF3805846.1"/>
    <property type="molecule type" value="Genomic_DNA"/>
</dbReference>
<dbReference type="Gene3D" id="3.90.180.10">
    <property type="entry name" value="Medium-chain alcohol dehydrogenases, catalytic domain"/>
    <property type="match status" value="1"/>
</dbReference>
<comment type="caution">
    <text evidence="2">The sequence shown here is derived from an EMBL/GenBank/DDBJ whole genome shotgun (WGS) entry which is preliminary data.</text>
</comment>
<dbReference type="SMART" id="SM00829">
    <property type="entry name" value="PKS_ER"/>
    <property type="match status" value="1"/>
</dbReference>
<evidence type="ECO:0000313" key="2">
    <source>
        <dbReference type="EMBL" id="KAF3805846.1"/>
    </source>
</evidence>
<sequence>MTTIRLVLMYFFGQKDNGVVIKTGSQASRLKPGDCVSFLGVGTHTTKIQVDHRVVAHLPDAITFEEAADLLVVHTTAYHALANLAKLTKAKLVLIQAVTGSVAQIAVWIAFHLDMSVHVTVGWENKRRLLANTHNLLKKHRFNSRDASFIKSKCLATLGTFVEIGLCNILNDTRLDTKQFGKSTAFKFFNKFTLYEEDAAALRQDLNETFKLESLALLIMSSILT</sequence>
<dbReference type="AlphaFoldDB" id="A0A8H4CL88"/>
<feature type="domain" description="Enoyl reductase (ER)" evidence="1">
    <location>
        <begin position="1"/>
        <end position="224"/>
    </location>
</feature>
<evidence type="ECO:0000259" key="1">
    <source>
        <dbReference type="SMART" id="SM00829"/>
    </source>
</evidence>
<protein>
    <submittedName>
        <fullName evidence="2">Reducing polyketide synthase hmp8</fullName>
    </submittedName>
</protein>
<dbReference type="PANTHER" id="PTHR43677:SF4">
    <property type="entry name" value="QUINONE OXIDOREDUCTASE-LIKE PROTEIN 2"/>
    <property type="match status" value="1"/>
</dbReference>
<dbReference type="CDD" id="cd05195">
    <property type="entry name" value="enoyl_red"/>
    <property type="match status" value="1"/>
</dbReference>
<dbReference type="SUPFAM" id="SSF51735">
    <property type="entry name" value="NAD(P)-binding Rossmann-fold domains"/>
    <property type="match status" value="1"/>
</dbReference>
<reference evidence="2" key="2">
    <citation type="submission" date="2020-03" db="EMBL/GenBank/DDBJ databases">
        <authorList>
            <person name="Fu F.-F."/>
            <person name="Chen J."/>
        </authorList>
    </citation>
    <scope>NUCLEOTIDE SEQUENCE</scope>
    <source>
        <strain evidence="2">Lc1</strain>
    </source>
</reference>